<dbReference type="PANTHER" id="PTHR42648:SF28">
    <property type="entry name" value="TRANSPOSON-ENCODED PROTEIN WITH RIBONUCLEASE H-LIKE AND RETROVIRUS ZINC FINGER-LIKE DOMAINS"/>
    <property type="match status" value="1"/>
</dbReference>
<dbReference type="PANTHER" id="PTHR42648">
    <property type="entry name" value="TRANSPOSASE, PUTATIVE-RELATED"/>
    <property type="match status" value="1"/>
</dbReference>
<comment type="caution">
    <text evidence="3">The sequence shown here is derived from an EMBL/GenBank/DDBJ whole genome shotgun (WGS) entry which is preliminary data.</text>
</comment>
<dbReference type="Pfam" id="PF25597">
    <property type="entry name" value="SH3_retrovirus"/>
    <property type="match status" value="1"/>
</dbReference>
<dbReference type="Gene3D" id="3.30.420.10">
    <property type="entry name" value="Ribonuclease H-like superfamily/Ribonuclease H"/>
    <property type="match status" value="1"/>
</dbReference>
<name>A0A699JX44_TANCI</name>
<dbReference type="InterPro" id="IPR036397">
    <property type="entry name" value="RNaseH_sf"/>
</dbReference>
<dbReference type="Pfam" id="PF13976">
    <property type="entry name" value="gag_pre-integrs"/>
    <property type="match status" value="1"/>
</dbReference>
<dbReference type="SUPFAM" id="SSF53098">
    <property type="entry name" value="Ribonuclease H-like"/>
    <property type="match status" value="1"/>
</dbReference>
<protein>
    <submittedName>
        <fullName evidence="3">Gag-Pol polyprotein</fullName>
    </submittedName>
</protein>
<dbReference type="InterPro" id="IPR057670">
    <property type="entry name" value="SH3_retrovirus"/>
</dbReference>
<accession>A0A699JX44</accession>
<dbReference type="AlphaFoldDB" id="A0A699JX44"/>
<sequence>LPSRTTHLIYSVLLEELMALPLLADEQNLVRKVELKTPVETWIEKPVNYLDIHIFGSHVYVRCNTLETTKLDLKSRKCLFLGYADGVKGYRLWDLTAHKVVVSRDVVFIEDTIQENEEGAHVLMKGEKVAANLYQLKGEIMEEAKASIASHIPSHRVAITWHQKLGHMSEQGIEILVERKLLPGLRKVYLPFCEHCVISKQHRLKFKTSNSRSVYVLELVHSDVYPIKKKFDVFEVFKVYKARVELDSGKKIKFLRTNNKGEYTGDEFDIFYRQEGIKRQFTTAYTP</sequence>
<gene>
    <name evidence="3" type="ORF">Tci_635333</name>
</gene>
<evidence type="ECO:0000259" key="1">
    <source>
        <dbReference type="Pfam" id="PF13976"/>
    </source>
</evidence>
<feature type="domain" description="GAG-pre-integrase" evidence="1">
    <location>
        <begin position="132"/>
        <end position="201"/>
    </location>
</feature>
<proteinExistence type="predicted"/>
<dbReference type="InterPro" id="IPR039537">
    <property type="entry name" value="Retrotran_Ty1/copia-like"/>
</dbReference>
<evidence type="ECO:0000313" key="3">
    <source>
        <dbReference type="EMBL" id="GFA63361.1"/>
    </source>
</evidence>
<organism evidence="3">
    <name type="scientific">Tanacetum cinerariifolium</name>
    <name type="common">Dalmatian daisy</name>
    <name type="synonym">Chrysanthemum cinerariifolium</name>
    <dbReference type="NCBI Taxonomy" id="118510"/>
    <lineage>
        <taxon>Eukaryota</taxon>
        <taxon>Viridiplantae</taxon>
        <taxon>Streptophyta</taxon>
        <taxon>Embryophyta</taxon>
        <taxon>Tracheophyta</taxon>
        <taxon>Spermatophyta</taxon>
        <taxon>Magnoliopsida</taxon>
        <taxon>eudicotyledons</taxon>
        <taxon>Gunneridae</taxon>
        <taxon>Pentapetalae</taxon>
        <taxon>asterids</taxon>
        <taxon>campanulids</taxon>
        <taxon>Asterales</taxon>
        <taxon>Asteraceae</taxon>
        <taxon>Asteroideae</taxon>
        <taxon>Anthemideae</taxon>
        <taxon>Anthemidinae</taxon>
        <taxon>Tanacetum</taxon>
    </lineage>
</organism>
<dbReference type="InterPro" id="IPR025724">
    <property type="entry name" value="GAG-pre-integrase_dom"/>
</dbReference>
<dbReference type="EMBL" id="BKCJ010458973">
    <property type="protein sequence ID" value="GFA63361.1"/>
    <property type="molecule type" value="Genomic_DNA"/>
</dbReference>
<feature type="non-terminal residue" evidence="3">
    <location>
        <position position="1"/>
    </location>
</feature>
<dbReference type="GO" id="GO:0003676">
    <property type="term" value="F:nucleic acid binding"/>
    <property type="evidence" value="ECO:0007669"/>
    <property type="project" value="InterPro"/>
</dbReference>
<reference evidence="3" key="1">
    <citation type="journal article" date="2019" name="Sci. Rep.">
        <title>Draft genome of Tanacetum cinerariifolium, the natural source of mosquito coil.</title>
        <authorList>
            <person name="Yamashiro T."/>
            <person name="Shiraishi A."/>
            <person name="Satake H."/>
            <person name="Nakayama K."/>
        </authorList>
    </citation>
    <scope>NUCLEOTIDE SEQUENCE</scope>
</reference>
<dbReference type="InterPro" id="IPR012337">
    <property type="entry name" value="RNaseH-like_sf"/>
</dbReference>
<feature type="domain" description="Retroviral polymerase SH3-like" evidence="2">
    <location>
        <begin position="58"/>
        <end position="116"/>
    </location>
</feature>
<evidence type="ECO:0000259" key="2">
    <source>
        <dbReference type="Pfam" id="PF25597"/>
    </source>
</evidence>